<sequence>MSGREESTGGREAGGMPGVVVVAFHLSPLAVAVRPHMRSRKCLPRQPPRPSHHQVRATMPPVLSSVAQNSRCRPASTTKDSHQSYHSFAQQIARNGFLLASIAVLLFTVVCAAAPQSANATHQITAASAAAAASSPSQHHHHHIGHRIARSLQSLGLPDMLVLAAISALPVVELRGGIPVGYWMGLHPLQVLAVCVVGNCVPAVLLLVSLRSRLVEQLLAPFLTRARSHVGDLSQKQSPLAALAVFVGVPFPGTGAWTGAFVAHVLALPLWPSAVSVCAGVCMSGLIMTALCLLGIYGALAVAAVVFGAALMWLVRAVSSASHTRATDSENAHTSSTEIEQDSP</sequence>
<gene>
    <name evidence="2" type="ORF">EMAD1354_LOCUS466</name>
</gene>
<feature type="transmembrane region" description="Helical" evidence="1">
    <location>
        <begin position="240"/>
        <end position="266"/>
    </location>
</feature>
<evidence type="ECO:0000256" key="1">
    <source>
        <dbReference type="SAM" id="Phobius"/>
    </source>
</evidence>
<keyword evidence="1" id="KW-1133">Transmembrane helix</keyword>
<name>A0A7S0T582_9RHOD</name>
<dbReference type="PANTHER" id="PTHR36007">
    <property type="entry name" value="TRANSPORT PROTEIN-RELATED"/>
    <property type="match status" value="1"/>
</dbReference>
<dbReference type="EMBL" id="HBFE01000677">
    <property type="protein sequence ID" value="CAD8724389.1"/>
    <property type="molecule type" value="Transcribed_RNA"/>
</dbReference>
<evidence type="ECO:0000313" key="2">
    <source>
        <dbReference type="EMBL" id="CAD8724389.1"/>
    </source>
</evidence>
<dbReference type="AlphaFoldDB" id="A0A7S0T582"/>
<evidence type="ECO:0008006" key="3">
    <source>
        <dbReference type="Google" id="ProtNLM"/>
    </source>
</evidence>
<protein>
    <recommendedName>
        <fullName evidence="3">Small multi-drug export protein</fullName>
    </recommendedName>
</protein>
<keyword evidence="1" id="KW-0812">Transmembrane</keyword>
<dbReference type="PANTHER" id="PTHR36007:SF2">
    <property type="entry name" value="TRANSPORT PROTEIN-RELATED"/>
    <property type="match status" value="1"/>
</dbReference>
<organism evidence="2">
    <name type="scientific">Erythrolobus madagascarensis</name>
    <dbReference type="NCBI Taxonomy" id="708628"/>
    <lineage>
        <taxon>Eukaryota</taxon>
        <taxon>Rhodophyta</taxon>
        <taxon>Bangiophyceae</taxon>
        <taxon>Porphyridiales</taxon>
        <taxon>Porphyridiaceae</taxon>
        <taxon>Erythrolobus</taxon>
    </lineage>
</organism>
<dbReference type="InterPro" id="IPR009577">
    <property type="entry name" value="Sm_multidrug_ex"/>
</dbReference>
<dbReference type="Pfam" id="PF06695">
    <property type="entry name" value="Sm_multidrug_ex"/>
    <property type="match status" value="1"/>
</dbReference>
<dbReference type="GO" id="GO:0009507">
    <property type="term" value="C:chloroplast"/>
    <property type="evidence" value="ECO:0007669"/>
    <property type="project" value="TreeGrafter"/>
</dbReference>
<feature type="transmembrane region" description="Helical" evidence="1">
    <location>
        <begin position="15"/>
        <end position="33"/>
    </location>
</feature>
<accession>A0A7S0T582</accession>
<feature type="transmembrane region" description="Helical" evidence="1">
    <location>
        <begin position="286"/>
        <end position="315"/>
    </location>
</feature>
<feature type="transmembrane region" description="Helical" evidence="1">
    <location>
        <begin position="189"/>
        <end position="210"/>
    </location>
</feature>
<reference evidence="2" key="1">
    <citation type="submission" date="2021-01" db="EMBL/GenBank/DDBJ databases">
        <authorList>
            <person name="Corre E."/>
            <person name="Pelletier E."/>
            <person name="Niang G."/>
            <person name="Scheremetjew M."/>
            <person name="Finn R."/>
            <person name="Kale V."/>
            <person name="Holt S."/>
            <person name="Cochrane G."/>
            <person name="Meng A."/>
            <person name="Brown T."/>
            <person name="Cohen L."/>
        </authorList>
    </citation>
    <scope>NUCLEOTIDE SEQUENCE</scope>
    <source>
        <strain evidence="2">CCMP3276</strain>
    </source>
</reference>
<feature type="transmembrane region" description="Helical" evidence="1">
    <location>
        <begin position="96"/>
        <end position="115"/>
    </location>
</feature>
<proteinExistence type="predicted"/>
<keyword evidence="1" id="KW-0472">Membrane</keyword>